<dbReference type="PROSITE" id="PS51318">
    <property type="entry name" value="TAT"/>
    <property type="match status" value="1"/>
</dbReference>
<dbReference type="NCBIfam" id="TIGR04529">
    <property type="entry name" value="MTB_hemophore"/>
    <property type="match status" value="1"/>
</dbReference>
<name>A0A164HZR2_9NOCA</name>
<organism evidence="3 4">
    <name type="scientific">Nocardia terpenica</name>
    <dbReference type="NCBI Taxonomy" id="455432"/>
    <lineage>
        <taxon>Bacteria</taxon>
        <taxon>Bacillati</taxon>
        <taxon>Actinomycetota</taxon>
        <taxon>Actinomycetes</taxon>
        <taxon>Mycobacteriales</taxon>
        <taxon>Nocardiaceae</taxon>
        <taxon>Nocardia</taxon>
    </lineage>
</organism>
<dbReference type="InterPro" id="IPR038378">
    <property type="entry name" value="MHB_sf"/>
</dbReference>
<dbReference type="InterPro" id="IPR006311">
    <property type="entry name" value="TAT_signal"/>
</dbReference>
<accession>A0A164HZR2</accession>
<keyword evidence="4" id="KW-1185">Reference proteome</keyword>
<reference evidence="3 4" key="1">
    <citation type="submission" date="2016-04" db="EMBL/GenBank/DDBJ databases">
        <authorList>
            <person name="Evans L.H."/>
            <person name="Alamgir A."/>
            <person name="Owens N."/>
            <person name="Weber N.D."/>
            <person name="Virtaneva K."/>
            <person name="Barbian K."/>
            <person name="Babar A."/>
            <person name="Rosenke K."/>
        </authorList>
    </citation>
    <scope>NUCLEOTIDE SEQUENCE [LARGE SCALE GENOMIC DNA]</scope>
    <source>
        <strain evidence="3 4">IFM 0406</strain>
    </source>
</reference>
<protein>
    <recommendedName>
        <fullName evidence="5">Hemophore-related protein</fullName>
    </recommendedName>
</protein>
<dbReference type="OrthoDB" id="4569120at2"/>
<evidence type="ECO:0000313" key="4">
    <source>
        <dbReference type="Proteomes" id="UP000076512"/>
    </source>
</evidence>
<evidence type="ECO:0000256" key="1">
    <source>
        <dbReference type="SAM" id="MobiDB-lite"/>
    </source>
</evidence>
<gene>
    <name evidence="3" type="ORF">AWN90_14540</name>
</gene>
<feature type="chain" id="PRO_5007850627" description="Hemophore-related protein" evidence="2">
    <location>
        <begin position="33"/>
        <end position="128"/>
    </location>
</feature>
<evidence type="ECO:0008006" key="5">
    <source>
        <dbReference type="Google" id="ProtNLM"/>
    </source>
</evidence>
<comment type="caution">
    <text evidence="3">The sequence shown here is derived from an EMBL/GenBank/DDBJ whole genome shotgun (WGS) entry which is preliminary data.</text>
</comment>
<dbReference type="AlphaFoldDB" id="A0A164HZR2"/>
<feature type="compositionally biased region" description="Basic and acidic residues" evidence="1">
    <location>
        <begin position="100"/>
        <end position="109"/>
    </location>
</feature>
<dbReference type="InterPro" id="IPR032407">
    <property type="entry name" value="MHB"/>
</dbReference>
<proteinExistence type="predicted"/>
<evidence type="ECO:0000313" key="3">
    <source>
        <dbReference type="EMBL" id="KZM68966.1"/>
    </source>
</evidence>
<keyword evidence="2" id="KW-0732">Signal</keyword>
<dbReference type="Gene3D" id="1.20.20.20">
    <property type="entry name" value="Haemophore, haem-binding domain"/>
    <property type="match status" value="1"/>
</dbReference>
<evidence type="ECO:0000256" key="2">
    <source>
        <dbReference type="SAM" id="SignalP"/>
    </source>
</evidence>
<dbReference type="EMBL" id="LWGR01000021">
    <property type="protein sequence ID" value="KZM68966.1"/>
    <property type="molecule type" value="Genomic_DNA"/>
</dbReference>
<dbReference type="RefSeq" id="WP_067581015.1">
    <property type="nucleotide sequence ID" value="NZ_JABMCZ010000002.1"/>
</dbReference>
<dbReference type="Proteomes" id="UP000076512">
    <property type="component" value="Unassembled WGS sequence"/>
</dbReference>
<feature type="region of interest" description="Disordered" evidence="1">
    <location>
        <begin position="90"/>
        <end position="111"/>
    </location>
</feature>
<dbReference type="GO" id="GO:0020037">
    <property type="term" value="F:heme binding"/>
    <property type="evidence" value="ECO:0007669"/>
    <property type="project" value="InterPro"/>
</dbReference>
<feature type="signal peptide" evidence="2">
    <location>
        <begin position="1"/>
        <end position="32"/>
    </location>
</feature>
<sequence length="128" mass="13558">MSLSRARFAAATLAVGTLTTVAALLIPGTASADPAELAAPLLNSTCTFDQVDAALRDKAPQLASALDADPEQKAKLKQMFDQPVEQRRAQAQAYLSQHPDQARQAENDPRAAGIGQTLRAVADSCHNY</sequence>
<dbReference type="STRING" id="455432.AWN90_14540"/>